<dbReference type="Gene3D" id="3.30.70.100">
    <property type="match status" value="1"/>
</dbReference>
<gene>
    <name evidence="3" type="ORF">H1P_350031</name>
</gene>
<keyword evidence="1" id="KW-1133">Transmembrane helix</keyword>
<dbReference type="EMBL" id="CAACVJ010000279">
    <property type="protein sequence ID" value="VEP15601.1"/>
    <property type="molecule type" value="Genomic_DNA"/>
</dbReference>
<dbReference type="OrthoDB" id="1494254at2"/>
<dbReference type="RefSeq" id="WP_144865602.1">
    <property type="nucleotide sequence ID" value="NZ_LR213795.1"/>
</dbReference>
<feature type="transmembrane region" description="Helical" evidence="1">
    <location>
        <begin position="155"/>
        <end position="174"/>
    </location>
</feature>
<dbReference type="Proteomes" id="UP000320055">
    <property type="component" value="Unassembled WGS sequence"/>
</dbReference>
<dbReference type="Pfam" id="PF03992">
    <property type="entry name" value="ABM"/>
    <property type="match status" value="1"/>
</dbReference>
<keyword evidence="1" id="KW-0472">Membrane</keyword>
<dbReference type="AlphaFoldDB" id="A0A563VW11"/>
<dbReference type="PANTHER" id="PTHR40057:SF1">
    <property type="entry name" value="SLR1162 PROTEIN"/>
    <property type="match status" value="1"/>
</dbReference>
<evidence type="ECO:0000259" key="2">
    <source>
        <dbReference type="Pfam" id="PF03992"/>
    </source>
</evidence>
<sequence>MSKNNLVDPPVTVVISRRVKPGCEAAFEKFMSGITSAAMTFEGHLGTNVFRPSSRENNQYHIILKFDRASNLRVWEESECRKQWLARAESLRLEPATIRVISGLETWFTLPSPKPIIPPPRYKMAAITLLAIFPLIQLVNLIFAPLLELLPLPLLLRSLIVTAIIVLLMTYVVMPRMTKLFSKWLYPKRRCSTLGGFPDLK</sequence>
<keyword evidence="4" id="KW-1185">Reference proteome</keyword>
<dbReference type="InterPro" id="IPR011008">
    <property type="entry name" value="Dimeric_a/b-barrel"/>
</dbReference>
<feature type="transmembrane region" description="Helical" evidence="1">
    <location>
        <begin position="124"/>
        <end position="143"/>
    </location>
</feature>
<organism evidence="3 4">
    <name type="scientific">Hyella patelloides LEGE 07179</name>
    <dbReference type="NCBI Taxonomy" id="945734"/>
    <lineage>
        <taxon>Bacteria</taxon>
        <taxon>Bacillati</taxon>
        <taxon>Cyanobacteriota</taxon>
        <taxon>Cyanophyceae</taxon>
        <taxon>Pleurocapsales</taxon>
        <taxon>Hyellaceae</taxon>
        <taxon>Hyella</taxon>
    </lineage>
</organism>
<accession>A0A563VW11</accession>
<protein>
    <recommendedName>
        <fullName evidence="2">ABM domain-containing protein</fullName>
    </recommendedName>
</protein>
<dbReference type="PANTHER" id="PTHR40057">
    <property type="entry name" value="SLR1162 PROTEIN"/>
    <property type="match status" value="1"/>
</dbReference>
<keyword evidence="1" id="KW-0812">Transmembrane</keyword>
<feature type="domain" description="ABM" evidence="2">
    <location>
        <begin position="10"/>
        <end position="85"/>
    </location>
</feature>
<evidence type="ECO:0000313" key="4">
    <source>
        <dbReference type="Proteomes" id="UP000320055"/>
    </source>
</evidence>
<proteinExistence type="predicted"/>
<dbReference type="InterPro" id="IPR038762">
    <property type="entry name" value="ABM_predict"/>
</dbReference>
<name>A0A563VW11_9CYAN</name>
<dbReference type="InterPro" id="IPR007138">
    <property type="entry name" value="ABM_dom"/>
</dbReference>
<reference evidence="3 4" key="1">
    <citation type="submission" date="2019-01" db="EMBL/GenBank/DDBJ databases">
        <authorList>
            <person name="Brito A."/>
        </authorList>
    </citation>
    <scope>NUCLEOTIDE SEQUENCE [LARGE SCALE GENOMIC DNA]</scope>
    <source>
        <strain evidence="3">1</strain>
    </source>
</reference>
<evidence type="ECO:0000313" key="3">
    <source>
        <dbReference type="EMBL" id="VEP15601.1"/>
    </source>
</evidence>
<dbReference type="SUPFAM" id="SSF54909">
    <property type="entry name" value="Dimeric alpha+beta barrel"/>
    <property type="match status" value="1"/>
</dbReference>
<evidence type="ECO:0000256" key="1">
    <source>
        <dbReference type="SAM" id="Phobius"/>
    </source>
</evidence>